<dbReference type="AlphaFoldDB" id="A0A1H0R5T1"/>
<gene>
    <name evidence="3" type="ORF">SAMN05192558_107314</name>
</gene>
<evidence type="ECO:0000313" key="4">
    <source>
        <dbReference type="Proteomes" id="UP000199651"/>
    </source>
</evidence>
<dbReference type="Pfam" id="PF05257">
    <property type="entry name" value="CHAP"/>
    <property type="match status" value="1"/>
</dbReference>
<feature type="domain" description="Peptidase C51" evidence="2">
    <location>
        <begin position="443"/>
        <end position="522"/>
    </location>
</feature>
<dbReference type="OrthoDB" id="9815928at2"/>
<reference evidence="4" key="1">
    <citation type="submission" date="2016-10" db="EMBL/GenBank/DDBJ databases">
        <authorList>
            <person name="Varghese N."/>
            <person name="Submissions S."/>
        </authorList>
    </citation>
    <scope>NUCLEOTIDE SEQUENCE [LARGE SCALE GENOMIC DNA]</scope>
    <source>
        <strain evidence="4">IBRC-M 10655</strain>
    </source>
</reference>
<keyword evidence="1" id="KW-0732">Signal</keyword>
<proteinExistence type="predicted"/>
<feature type="signal peptide" evidence="1">
    <location>
        <begin position="1"/>
        <end position="35"/>
    </location>
</feature>
<sequence length="723" mass="77631">MQRSFRPRARRVTLALATVVCCVAGLLGGAGPASADSFGPYPAKVAIDGRGSMNVDDRVKTDAYLAGQNVYLRCQDVGQPVNGNAVWGYTVQNYWVPDTYLTTGVNGYLPGIPRCRDIGISGGNFFGDSGPFLAKVAIDGRAAMSDSYRVKTDAYLAGDKIWLQCQDSGPSVGGSTIWDFTEHGYWIPDAYVSTGTSGFVPGVPRCTNIGINGNVTTGGEGKFLTKTTLNGYHGKSLSATKVVDKYPGGSYITVVCQAYGEQNYGGSRIWDKTSDGLWVPDYYVKTGSSGIILKRCDTAGPSDGASNGAGFLAKTTLNGYQAKSLSASKVVDKYPGGSYVTIVCQAYGELNYGGSYVWDRTTDGLWVPDYYIQTGASDIILQRCDNEGPVGGTSSGAESPPAVGSVAAAEVRNKIVSAAQSKVGLAEWGDNCNPFGLFGVKCGDPWCSMFASWTWRMAGINTYYPYSGDFYYWGKNRGQLRSFNHVKRGDVVLYGSGASSSQHIGVVETVHADGKITTIEGNYGNKVTRVGPFDPEHPQPQHTYSNIFAIVAPINDALPTTAPPAKRHLYTFDYPVTYADAAIRLPVKATWATASKELHRDFNDSFPIGGAPNAFPAEGQTIPLRACVLAVCKDAPLKYYGDPSGYHFDTLPGHFDGEGSTVAFRFYTDSNGWLRLEVKGWVTDPDLPDFLNKAGAYTAWVKFAAKLGDNLHTHQKCDTNGCG</sequence>
<keyword evidence="4" id="KW-1185">Reference proteome</keyword>
<evidence type="ECO:0000313" key="3">
    <source>
        <dbReference type="EMBL" id="SDP24854.1"/>
    </source>
</evidence>
<dbReference type="RefSeq" id="WP_133794848.1">
    <property type="nucleotide sequence ID" value="NZ_FNDV01000004.1"/>
</dbReference>
<dbReference type="Proteomes" id="UP000199651">
    <property type="component" value="Unassembled WGS sequence"/>
</dbReference>
<accession>A0A1H0R5T1</accession>
<dbReference type="EMBL" id="FNJB01000007">
    <property type="protein sequence ID" value="SDP24854.1"/>
    <property type="molecule type" value="Genomic_DNA"/>
</dbReference>
<organism evidence="3 4">
    <name type="scientific">Actinokineospora alba</name>
    <dbReference type="NCBI Taxonomy" id="504798"/>
    <lineage>
        <taxon>Bacteria</taxon>
        <taxon>Bacillati</taxon>
        <taxon>Actinomycetota</taxon>
        <taxon>Actinomycetes</taxon>
        <taxon>Pseudonocardiales</taxon>
        <taxon>Pseudonocardiaceae</taxon>
        <taxon>Actinokineospora</taxon>
    </lineage>
</organism>
<dbReference type="Gene3D" id="3.90.1720.10">
    <property type="entry name" value="endopeptidase domain like (from Nostoc punctiforme)"/>
    <property type="match status" value="1"/>
</dbReference>
<dbReference type="STRING" id="504798.SAMN05421871_104313"/>
<evidence type="ECO:0000259" key="2">
    <source>
        <dbReference type="Pfam" id="PF05257"/>
    </source>
</evidence>
<dbReference type="InterPro" id="IPR007921">
    <property type="entry name" value="CHAP_dom"/>
</dbReference>
<protein>
    <submittedName>
        <fullName evidence="3">CHAP domain-containing protein</fullName>
    </submittedName>
</protein>
<evidence type="ECO:0000256" key="1">
    <source>
        <dbReference type="SAM" id="SignalP"/>
    </source>
</evidence>
<name>A0A1H0R5T1_9PSEU</name>
<dbReference type="SUPFAM" id="SSF54001">
    <property type="entry name" value="Cysteine proteinases"/>
    <property type="match status" value="1"/>
</dbReference>
<feature type="chain" id="PRO_5011535541" evidence="1">
    <location>
        <begin position="36"/>
        <end position="723"/>
    </location>
</feature>
<dbReference type="InterPro" id="IPR038765">
    <property type="entry name" value="Papain-like_cys_pep_sf"/>
</dbReference>